<name>A0A2T2NAP7_CORCC</name>
<evidence type="ECO:0000313" key="2">
    <source>
        <dbReference type="EMBL" id="PSN62497.1"/>
    </source>
</evidence>
<evidence type="ECO:0000256" key="1">
    <source>
        <dbReference type="SAM" id="MobiDB-lite"/>
    </source>
</evidence>
<dbReference type="Proteomes" id="UP000240883">
    <property type="component" value="Unassembled WGS sequence"/>
</dbReference>
<dbReference type="STRING" id="1448308.A0A2T2NAP7"/>
<dbReference type="EMBL" id="KZ678141">
    <property type="protein sequence ID" value="PSN62497.1"/>
    <property type="molecule type" value="Genomic_DNA"/>
</dbReference>
<dbReference type="AlphaFoldDB" id="A0A2T2NAP7"/>
<accession>A0A2T2NAP7</accession>
<evidence type="ECO:0000313" key="3">
    <source>
        <dbReference type="Proteomes" id="UP000240883"/>
    </source>
</evidence>
<proteinExistence type="predicted"/>
<keyword evidence="3" id="KW-1185">Reference proteome</keyword>
<reference evidence="2 3" key="1">
    <citation type="journal article" date="2018" name="Front. Microbiol.">
        <title>Genome-Wide Analysis of Corynespora cassiicola Leaf Fall Disease Putative Effectors.</title>
        <authorList>
            <person name="Lopez D."/>
            <person name="Ribeiro S."/>
            <person name="Label P."/>
            <person name="Fumanal B."/>
            <person name="Venisse J.S."/>
            <person name="Kohler A."/>
            <person name="de Oliveira R.R."/>
            <person name="Labutti K."/>
            <person name="Lipzen A."/>
            <person name="Lail K."/>
            <person name="Bauer D."/>
            <person name="Ohm R.A."/>
            <person name="Barry K.W."/>
            <person name="Spatafora J."/>
            <person name="Grigoriev I.V."/>
            <person name="Martin F.M."/>
            <person name="Pujade-Renaud V."/>
        </authorList>
    </citation>
    <scope>NUCLEOTIDE SEQUENCE [LARGE SCALE GENOMIC DNA]</scope>
    <source>
        <strain evidence="2 3">Philippines</strain>
    </source>
</reference>
<feature type="region of interest" description="Disordered" evidence="1">
    <location>
        <begin position="403"/>
        <end position="460"/>
    </location>
</feature>
<protein>
    <submittedName>
        <fullName evidence="2">Uncharacterized protein</fullName>
    </submittedName>
</protein>
<gene>
    <name evidence="2" type="ORF">BS50DRAFT_559958</name>
</gene>
<feature type="compositionally biased region" description="Polar residues" evidence="1">
    <location>
        <begin position="407"/>
        <end position="418"/>
    </location>
</feature>
<organism evidence="2 3">
    <name type="scientific">Corynespora cassiicola Philippines</name>
    <dbReference type="NCBI Taxonomy" id="1448308"/>
    <lineage>
        <taxon>Eukaryota</taxon>
        <taxon>Fungi</taxon>
        <taxon>Dikarya</taxon>
        <taxon>Ascomycota</taxon>
        <taxon>Pezizomycotina</taxon>
        <taxon>Dothideomycetes</taxon>
        <taxon>Pleosporomycetidae</taxon>
        <taxon>Pleosporales</taxon>
        <taxon>Corynesporascaceae</taxon>
        <taxon>Corynespora</taxon>
    </lineage>
</organism>
<sequence length="460" mass="52625">MAPHSVATPIPLNGIVHAEADFSNLSFIANSPIASKQQLSRLNTGLSDPEDEQSKKQAEMQMWWHTHSTHEMKVSDKYTSVSVLLIKWADNLDEFELKTRGETEELQAVFRDEFNYETEIVELDRSSKPQYQLRTHLSNFVQKHDGPENLMIVYYTGHGTWTADNYLELSASTQDDDEEDGIRRYARANWNKAEEILTDDVDGDVLTILDACFASNLFKTTKEDTRRFEALCACSINKTTASPGPYSFTRALIDALKELRKEFGQKSFSTFHLNQKIVRNPNRHNTPSILWDRYKSLTERRILLAPLKPADERKRYKALLKPHTKSYVTLRLALKHDTLDEEQIKLMTKHFADAAKACDLLKIDWLGLKRARTTHFKYAAFTVAVFKTWRRIVKQRIAAREKVAEAESNQPVPNATSPTKKRGREAGDELLLPLSKRGSIVDRPISPPLSADPRETSFTE</sequence>
<dbReference type="OrthoDB" id="4760831at2759"/>